<proteinExistence type="predicted"/>
<evidence type="ECO:0000313" key="1">
    <source>
        <dbReference type="EMBL" id="AOT72182.1"/>
    </source>
</evidence>
<name>A0A1D8GMW2_9FIRM</name>
<dbReference type="SUPFAM" id="SSF52540">
    <property type="entry name" value="P-loop containing nucleoside triphosphate hydrolases"/>
    <property type="match status" value="1"/>
</dbReference>
<dbReference type="Proteomes" id="UP000095743">
    <property type="component" value="Chromosome"/>
</dbReference>
<accession>A0A1D8GMW2</accession>
<protein>
    <recommendedName>
        <fullName evidence="3">Twitching motility protein PilT</fullName>
    </recommendedName>
</protein>
<dbReference type="RefSeq" id="WP_069980497.1">
    <property type="nucleotide sequence ID" value="NZ_CP017269.1"/>
</dbReference>
<dbReference type="STRING" id="1424294.Gferi_23145"/>
<dbReference type="Gene3D" id="3.40.50.300">
    <property type="entry name" value="P-loop containing nucleotide triphosphate hydrolases"/>
    <property type="match status" value="1"/>
</dbReference>
<reference evidence="1 2" key="1">
    <citation type="submission" date="2016-09" db="EMBL/GenBank/DDBJ databases">
        <title>Genomic analysis reveals versatility of anaerobic energy metabolism of Geosporobacter ferrireducens IRF9 of phylum Firmicutes.</title>
        <authorList>
            <person name="Kim S.-J."/>
        </authorList>
    </citation>
    <scope>NUCLEOTIDE SEQUENCE [LARGE SCALE GENOMIC DNA]</scope>
    <source>
        <strain evidence="1 2">IRF9</strain>
    </source>
</reference>
<organism evidence="1 2">
    <name type="scientific">Geosporobacter ferrireducens</name>
    <dbReference type="NCBI Taxonomy" id="1424294"/>
    <lineage>
        <taxon>Bacteria</taxon>
        <taxon>Bacillati</taxon>
        <taxon>Bacillota</taxon>
        <taxon>Clostridia</taxon>
        <taxon>Peptostreptococcales</taxon>
        <taxon>Thermotaleaceae</taxon>
        <taxon>Geosporobacter</taxon>
    </lineage>
</organism>
<dbReference type="OrthoDB" id="1953676at2"/>
<dbReference type="InterPro" id="IPR027417">
    <property type="entry name" value="P-loop_NTPase"/>
</dbReference>
<dbReference type="EMBL" id="CP017269">
    <property type="protein sequence ID" value="AOT72182.1"/>
    <property type="molecule type" value="Genomic_DNA"/>
</dbReference>
<gene>
    <name evidence="1" type="ORF">Gferi_23145</name>
</gene>
<dbReference type="KEGG" id="gfe:Gferi_23145"/>
<evidence type="ECO:0000313" key="2">
    <source>
        <dbReference type="Proteomes" id="UP000095743"/>
    </source>
</evidence>
<dbReference type="AlphaFoldDB" id="A0A1D8GMW2"/>
<evidence type="ECO:0008006" key="3">
    <source>
        <dbReference type="Google" id="ProtNLM"/>
    </source>
</evidence>
<keyword evidence="2" id="KW-1185">Reference proteome</keyword>
<sequence>MVKLITGGKGTGKTKKMIDMANQLANNGKGNVVFLDDDNRHMYDLKHTIRFISLHEYPVNDEKSFLGFLCGVLAADHDIEVIFIDGLLKIANIAMDNVSEIIDQIETLSQNHTIDLVVSLHCEPVNLPQKLKEYMVV</sequence>